<feature type="domain" description="Pterin-binding" evidence="9">
    <location>
        <begin position="20"/>
        <end position="273"/>
    </location>
</feature>
<dbReference type="InterPro" id="IPR045031">
    <property type="entry name" value="DHP_synth-like"/>
</dbReference>
<sequence>MQSNSISIRIKNRLLQLSSPLVMGILNVTPDSFYAESRTDTTDAIINRAQTILEEGGTIIDIGGYSTRPFAMEVCEKEELDRLSLALAIIRERFPDAIISVDTYRANIADYVIRNFEVDIINDVSGGTLDRHMDEVIAFHQVPYILMHMKGTPQTMQQFTNYKNLFHEVSLFFTKRIQELSELGVNDIIIDPGFGFAKTTKQNFDLLRHLSQFTLFEKPILVGLSRKSMLFKTLNTDPSHSLPATIAANTIALMSGASILRVHDVKEAVQTIKTYENTFANPTITDQ</sequence>
<evidence type="ECO:0000313" key="10">
    <source>
        <dbReference type="EMBL" id="MBB3188000.1"/>
    </source>
</evidence>
<dbReference type="GO" id="GO:0004156">
    <property type="term" value="F:dihydropteroate synthase activity"/>
    <property type="evidence" value="ECO:0007669"/>
    <property type="project" value="UniProtKB-EC"/>
</dbReference>
<keyword evidence="5 10" id="KW-0808">Transferase</keyword>
<gene>
    <name evidence="10" type="ORF">FHX64_002198</name>
</gene>
<keyword evidence="6" id="KW-0479">Metal-binding</keyword>
<evidence type="ECO:0000256" key="2">
    <source>
        <dbReference type="ARBA" id="ARBA00001946"/>
    </source>
</evidence>
<dbReference type="GO" id="GO:0046656">
    <property type="term" value="P:folic acid biosynthetic process"/>
    <property type="evidence" value="ECO:0007669"/>
    <property type="project" value="UniProtKB-KW"/>
</dbReference>
<keyword evidence="8" id="KW-0289">Folate biosynthesis</keyword>
<accession>A0A7W5H2P5</accession>
<dbReference type="CDD" id="cd00739">
    <property type="entry name" value="DHPS"/>
    <property type="match status" value="1"/>
</dbReference>
<dbReference type="PROSITE" id="PS50972">
    <property type="entry name" value="PTERIN_BINDING"/>
    <property type="match status" value="1"/>
</dbReference>
<dbReference type="EMBL" id="JACHYB010000002">
    <property type="protein sequence ID" value="MBB3188000.1"/>
    <property type="molecule type" value="Genomic_DNA"/>
</dbReference>
<dbReference type="AlphaFoldDB" id="A0A7W5H2P5"/>
<dbReference type="Proteomes" id="UP000544222">
    <property type="component" value="Unassembled WGS sequence"/>
</dbReference>
<evidence type="ECO:0000256" key="4">
    <source>
        <dbReference type="ARBA" id="ARBA00012458"/>
    </source>
</evidence>
<evidence type="ECO:0000313" key="11">
    <source>
        <dbReference type="Proteomes" id="UP000544222"/>
    </source>
</evidence>
<dbReference type="RefSeq" id="WP_183413794.1">
    <property type="nucleotide sequence ID" value="NZ_JACHYB010000002.1"/>
</dbReference>
<comment type="pathway">
    <text evidence="3">Cofactor biosynthesis; tetrahydrofolate biosynthesis; 7,8-dihydrofolate from 2-amino-4-hydroxy-6-hydroxymethyl-7,8-dihydropteridine diphosphate and 4-aminobenzoate: step 1/2.</text>
</comment>
<dbReference type="NCBIfam" id="TIGR01496">
    <property type="entry name" value="DHPS"/>
    <property type="match status" value="1"/>
</dbReference>
<dbReference type="SUPFAM" id="SSF51717">
    <property type="entry name" value="Dihydropteroate synthetase-like"/>
    <property type="match status" value="1"/>
</dbReference>
<evidence type="ECO:0000256" key="5">
    <source>
        <dbReference type="ARBA" id="ARBA00022679"/>
    </source>
</evidence>
<organism evidence="10 11">
    <name type="scientific">Microbacter margulisiae</name>
    <dbReference type="NCBI Taxonomy" id="1350067"/>
    <lineage>
        <taxon>Bacteria</taxon>
        <taxon>Pseudomonadati</taxon>
        <taxon>Bacteroidota</taxon>
        <taxon>Bacteroidia</taxon>
        <taxon>Bacteroidales</taxon>
        <taxon>Porphyromonadaceae</taxon>
        <taxon>Microbacter</taxon>
    </lineage>
</organism>
<dbReference type="PANTHER" id="PTHR20941">
    <property type="entry name" value="FOLATE SYNTHESIS PROTEINS"/>
    <property type="match status" value="1"/>
</dbReference>
<evidence type="ECO:0000256" key="8">
    <source>
        <dbReference type="ARBA" id="ARBA00022909"/>
    </source>
</evidence>
<dbReference type="InterPro" id="IPR006390">
    <property type="entry name" value="DHP_synth_dom"/>
</dbReference>
<evidence type="ECO:0000256" key="3">
    <source>
        <dbReference type="ARBA" id="ARBA00004763"/>
    </source>
</evidence>
<dbReference type="Gene3D" id="3.20.20.20">
    <property type="entry name" value="Dihydropteroate synthase-like"/>
    <property type="match status" value="1"/>
</dbReference>
<evidence type="ECO:0000256" key="7">
    <source>
        <dbReference type="ARBA" id="ARBA00022842"/>
    </source>
</evidence>
<keyword evidence="11" id="KW-1185">Reference proteome</keyword>
<dbReference type="InterPro" id="IPR000489">
    <property type="entry name" value="Pterin-binding_dom"/>
</dbReference>
<dbReference type="GO" id="GO:0005829">
    <property type="term" value="C:cytosol"/>
    <property type="evidence" value="ECO:0007669"/>
    <property type="project" value="TreeGrafter"/>
</dbReference>
<comment type="caution">
    <text evidence="10">The sequence shown here is derived from an EMBL/GenBank/DDBJ whole genome shotgun (WGS) entry which is preliminary data.</text>
</comment>
<name>A0A7W5H2P5_9PORP</name>
<dbReference type="InterPro" id="IPR011005">
    <property type="entry name" value="Dihydropteroate_synth-like_sf"/>
</dbReference>
<reference evidence="10 11" key="1">
    <citation type="submission" date="2020-08" db="EMBL/GenBank/DDBJ databases">
        <title>Genomic Encyclopedia of Type Strains, Phase IV (KMG-IV): sequencing the most valuable type-strain genomes for metagenomic binning, comparative biology and taxonomic classification.</title>
        <authorList>
            <person name="Goeker M."/>
        </authorList>
    </citation>
    <scope>NUCLEOTIDE SEQUENCE [LARGE SCALE GENOMIC DNA]</scope>
    <source>
        <strain evidence="10 11">DSM 27471</strain>
    </source>
</reference>
<proteinExistence type="predicted"/>
<dbReference type="EC" id="2.5.1.15" evidence="4"/>
<evidence type="ECO:0000256" key="6">
    <source>
        <dbReference type="ARBA" id="ARBA00022723"/>
    </source>
</evidence>
<dbReference type="GO" id="GO:0046872">
    <property type="term" value="F:metal ion binding"/>
    <property type="evidence" value="ECO:0007669"/>
    <property type="project" value="UniProtKB-KW"/>
</dbReference>
<protein>
    <recommendedName>
        <fullName evidence="4">dihydropteroate synthase</fullName>
        <ecNumber evidence="4">2.5.1.15</ecNumber>
    </recommendedName>
</protein>
<dbReference type="Pfam" id="PF00809">
    <property type="entry name" value="Pterin_bind"/>
    <property type="match status" value="1"/>
</dbReference>
<comment type="catalytic activity">
    <reaction evidence="1">
        <text>(7,8-dihydropterin-6-yl)methyl diphosphate + 4-aminobenzoate = 7,8-dihydropteroate + diphosphate</text>
        <dbReference type="Rhea" id="RHEA:19949"/>
        <dbReference type="ChEBI" id="CHEBI:17836"/>
        <dbReference type="ChEBI" id="CHEBI:17839"/>
        <dbReference type="ChEBI" id="CHEBI:33019"/>
        <dbReference type="ChEBI" id="CHEBI:72950"/>
        <dbReference type="EC" id="2.5.1.15"/>
    </reaction>
</comment>
<keyword evidence="7" id="KW-0460">Magnesium</keyword>
<evidence type="ECO:0000256" key="1">
    <source>
        <dbReference type="ARBA" id="ARBA00000012"/>
    </source>
</evidence>
<dbReference type="PANTHER" id="PTHR20941:SF1">
    <property type="entry name" value="FOLIC ACID SYNTHESIS PROTEIN FOL1"/>
    <property type="match status" value="1"/>
</dbReference>
<dbReference type="GO" id="GO:0046654">
    <property type="term" value="P:tetrahydrofolate biosynthetic process"/>
    <property type="evidence" value="ECO:0007669"/>
    <property type="project" value="TreeGrafter"/>
</dbReference>
<evidence type="ECO:0000259" key="9">
    <source>
        <dbReference type="PROSITE" id="PS50972"/>
    </source>
</evidence>
<comment type="cofactor">
    <cofactor evidence="2">
        <name>Mg(2+)</name>
        <dbReference type="ChEBI" id="CHEBI:18420"/>
    </cofactor>
</comment>